<accession>A0ABQ9G6N7</accession>
<reference evidence="1 2" key="1">
    <citation type="submission" date="2023-02" db="EMBL/GenBank/DDBJ databases">
        <title>LHISI_Scaffold_Assembly.</title>
        <authorList>
            <person name="Stuart O.P."/>
            <person name="Cleave R."/>
            <person name="Magrath M.J.L."/>
            <person name="Mikheyev A.S."/>
        </authorList>
    </citation>
    <scope>NUCLEOTIDE SEQUENCE [LARGE SCALE GENOMIC DNA]</scope>
    <source>
        <strain evidence="1">Daus_M_001</strain>
        <tissue evidence="1">Leg muscle</tissue>
    </source>
</reference>
<organism evidence="1 2">
    <name type="scientific">Dryococelus australis</name>
    <dbReference type="NCBI Taxonomy" id="614101"/>
    <lineage>
        <taxon>Eukaryota</taxon>
        <taxon>Metazoa</taxon>
        <taxon>Ecdysozoa</taxon>
        <taxon>Arthropoda</taxon>
        <taxon>Hexapoda</taxon>
        <taxon>Insecta</taxon>
        <taxon>Pterygota</taxon>
        <taxon>Neoptera</taxon>
        <taxon>Polyneoptera</taxon>
        <taxon>Phasmatodea</taxon>
        <taxon>Verophasmatodea</taxon>
        <taxon>Anareolatae</taxon>
        <taxon>Phasmatidae</taxon>
        <taxon>Eurycanthinae</taxon>
        <taxon>Dryococelus</taxon>
    </lineage>
</organism>
<name>A0ABQ9G6N7_9NEOP</name>
<gene>
    <name evidence="1" type="ORF">PR048_031711</name>
</gene>
<evidence type="ECO:0000313" key="1">
    <source>
        <dbReference type="EMBL" id="KAJ8867903.1"/>
    </source>
</evidence>
<comment type="caution">
    <text evidence="1">The sequence shown here is derived from an EMBL/GenBank/DDBJ whole genome shotgun (WGS) entry which is preliminary data.</text>
</comment>
<feature type="non-terminal residue" evidence="1">
    <location>
        <position position="242"/>
    </location>
</feature>
<keyword evidence="2" id="KW-1185">Reference proteome</keyword>
<proteinExistence type="predicted"/>
<dbReference type="EMBL" id="JARBHB010000015">
    <property type="protein sequence ID" value="KAJ8867903.1"/>
    <property type="molecule type" value="Genomic_DNA"/>
</dbReference>
<dbReference type="Proteomes" id="UP001159363">
    <property type="component" value="Chromosome 14"/>
</dbReference>
<sequence length="242" mass="27578">MSTTLQPKIYRTVVGSKKYFSSFEGLVMAVFWHKRLSCIDELSAIIQAKGISLEVKVNLIKKNLPQEIQKLRDLWADILQESRSVAQEMELPPSTAEYKFKTCVVYKVLDFFLQELEDRFKAANSFCELFSPVLKYNSLNEKELKAKASTTVQNQYVRNIRKQHAWTSASHPVSFFFFCALLLTAVSAGRAVLGNVSETWQRAPLSRQRLNSLSLPAIVHSLASALDFADVIYEFANERARK</sequence>
<evidence type="ECO:0000313" key="2">
    <source>
        <dbReference type="Proteomes" id="UP001159363"/>
    </source>
</evidence>
<protein>
    <submittedName>
        <fullName evidence="1">Uncharacterized protein</fullName>
    </submittedName>
</protein>